<dbReference type="RefSeq" id="WP_126486383.1">
    <property type="nucleotide sequence ID" value="NZ_RXNS01000019.1"/>
</dbReference>
<dbReference type="Proteomes" id="UP000267400">
    <property type="component" value="Unassembled WGS sequence"/>
</dbReference>
<name>A0A431UZF0_9GAMM</name>
<reference evidence="1 2" key="1">
    <citation type="submission" date="2018-12" db="EMBL/GenBank/DDBJ databases">
        <authorList>
            <person name="Yu L."/>
        </authorList>
    </citation>
    <scope>NUCLEOTIDE SEQUENCE [LARGE SCALE GENOMIC DNA]</scope>
    <source>
        <strain evidence="1 2">11S</strain>
    </source>
</reference>
<organism evidence="1 2">
    <name type="scientific">Halomonas nitroreducens</name>
    <dbReference type="NCBI Taxonomy" id="447425"/>
    <lineage>
        <taxon>Bacteria</taxon>
        <taxon>Pseudomonadati</taxon>
        <taxon>Pseudomonadota</taxon>
        <taxon>Gammaproteobacteria</taxon>
        <taxon>Oceanospirillales</taxon>
        <taxon>Halomonadaceae</taxon>
        <taxon>Halomonas</taxon>
    </lineage>
</organism>
<sequence length="74" mass="8077">MQEIELMSDPAGGWMMMCPCGATEIRAQEGPVWAAFDLRPLESNRYCITCRDCGHATEHFTHQEAAGLTSAASS</sequence>
<dbReference type="OrthoDB" id="6169506at2"/>
<accession>A0A431UZF0</accession>
<evidence type="ECO:0000313" key="2">
    <source>
        <dbReference type="Proteomes" id="UP000267400"/>
    </source>
</evidence>
<protein>
    <submittedName>
        <fullName evidence="1">Uncharacterized protein</fullName>
    </submittedName>
</protein>
<dbReference type="AlphaFoldDB" id="A0A431UZF0"/>
<keyword evidence="2" id="KW-1185">Reference proteome</keyword>
<proteinExistence type="predicted"/>
<evidence type="ECO:0000313" key="1">
    <source>
        <dbReference type="EMBL" id="RTQ99627.1"/>
    </source>
</evidence>
<dbReference type="EMBL" id="RXNS01000019">
    <property type="protein sequence ID" value="RTQ99627.1"/>
    <property type="molecule type" value="Genomic_DNA"/>
</dbReference>
<gene>
    <name evidence="1" type="ORF">EKG36_17320</name>
</gene>
<comment type="caution">
    <text evidence="1">The sequence shown here is derived from an EMBL/GenBank/DDBJ whole genome shotgun (WGS) entry which is preliminary data.</text>
</comment>